<accession>W4IA99</accession>
<feature type="domain" description="Nrap protein" evidence="2">
    <location>
        <begin position="269"/>
        <end position="334"/>
    </location>
</feature>
<evidence type="ECO:0000256" key="1">
    <source>
        <dbReference type="RuleBase" id="RU364032"/>
    </source>
</evidence>
<dbReference type="GO" id="GO:0032040">
    <property type="term" value="C:small-subunit processome"/>
    <property type="evidence" value="ECO:0007669"/>
    <property type="project" value="TreeGrafter"/>
</dbReference>
<gene>
    <name evidence="3" type="ORF">PFNF135_06090</name>
</gene>
<keyword evidence="1" id="KW-0539">Nucleus</keyword>
<name>W4IA99_PLAFA</name>
<comment type="subcellular location">
    <subcellularLocation>
        <location evidence="1">Nucleus</location>
        <location evidence="1">Nucleolus</location>
    </subcellularLocation>
</comment>
<dbReference type="PANTHER" id="PTHR17972:SF0">
    <property type="entry name" value="NUCLEOLAR PROTEIN 6"/>
    <property type="match status" value="1"/>
</dbReference>
<dbReference type="GO" id="GO:0003723">
    <property type="term" value="F:RNA binding"/>
    <property type="evidence" value="ECO:0007669"/>
    <property type="project" value="UniProtKB-KW"/>
</dbReference>
<dbReference type="GO" id="GO:0034456">
    <property type="term" value="C:UTP-C complex"/>
    <property type="evidence" value="ECO:0007669"/>
    <property type="project" value="TreeGrafter"/>
</dbReference>
<organism evidence="3 4">
    <name type="scientific">Plasmodium falciparum NF135/5.C10</name>
    <dbReference type="NCBI Taxonomy" id="1036726"/>
    <lineage>
        <taxon>Eukaryota</taxon>
        <taxon>Sar</taxon>
        <taxon>Alveolata</taxon>
        <taxon>Apicomplexa</taxon>
        <taxon>Aconoidasida</taxon>
        <taxon>Haemosporida</taxon>
        <taxon>Plasmodiidae</taxon>
        <taxon>Plasmodium</taxon>
        <taxon>Plasmodium (Laverania)</taxon>
    </lineage>
</organism>
<dbReference type="EMBL" id="KI926126">
    <property type="protein sequence ID" value="ETW40065.1"/>
    <property type="molecule type" value="Genomic_DNA"/>
</dbReference>
<dbReference type="GO" id="GO:0006409">
    <property type="term" value="P:tRNA export from nucleus"/>
    <property type="evidence" value="ECO:0007669"/>
    <property type="project" value="TreeGrafter"/>
</dbReference>
<dbReference type="InterPro" id="IPR005554">
    <property type="entry name" value="NOL6/Upt22"/>
</dbReference>
<protein>
    <recommendedName>
        <fullName evidence="2">Nrap protein domain-containing protein</fullName>
    </recommendedName>
</protein>
<reference evidence="3 4" key="1">
    <citation type="submission" date="2013-02" db="EMBL/GenBank/DDBJ databases">
        <title>The Genome Annotation of Plasmodium falciparum NF135/5.C10.</title>
        <authorList>
            <consortium name="The Broad Institute Genome Sequencing Platform"/>
            <consortium name="The Broad Institute Genome Sequencing Center for Infectious Disease"/>
            <person name="Neafsey D."/>
            <person name="Hoffman S."/>
            <person name="Volkman S."/>
            <person name="Rosenthal P."/>
            <person name="Walker B."/>
            <person name="Young S.K."/>
            <person name="Zeng Q."/>
            <person name="Gargeya S."/>
            <person name="Fitzgerald M."/>
            <person name="Haas B."/>
            <person name="Abouelleil A."/>
            <person name="Allen A.W."/>
            <person name="Alvarado L."/>
            <person name="Arachchi H.M."/>
            <person name="Berlin A.M."/>
            <person name="Chapman S.B."/>
            <person name="Gainer-Dewar J."/>
            <person name="Goldberg J."/>
            <person name="Griggs A."/>
            <person name="Gujja S."/>
            <person name="Hansen M."/>
            <person name="Howarth C."/>
            <person name="Imamovic A."/>
            <person name="Ireland A."/>
            <person name="Larimer J."/>
            <person name="McCowan C."/>
            <person name="Murphy C."/>
            <person name="Pearson M."/>
            <person name="Poon T.W."/>
            <person name="Priest M."/>
            <person name="Roberts A."/>
            <person name="Saif S."/>
            <person name="Shea T."/>
            <person name="Sisk P."/>
            <person name="Sykes S."/>
            <person name="Wortman J."/>
            <person name="Nusbaum C."/>
            <person name="Birren B."/>
        </authorList>
    </citation>
    <scope>NUCLEOTIDE SEQUENCE [LARGE SCALE GENOMIC DNA]</scope>
    <source>
        <strain evidence="3 4">NF135/5.C10</strain>
    </source>
</reference>
<proteinExistence type="inferred from homology"/>
<dbReference type="GO" id="GO:0006364">
    <property type="term" value="P:rRNA processing"/>
    <property type="evidence" value="ECO:0007669"/>
    <property type="project" value="TreeGrafter"/>
</dbReference>
<reference evidence="3 4" key="2">
    <citation type="submission" date="2013-02" db="EMBL/GenBank/DDBJ databases">
        <title>The Genome Sequence of Plasmodium falciparum NF135/5.C10.</title>
        <authorList>
            <consortium name="The Broad Institute Genome Sequencing Platform"/>
            <consortium name="The Broad Institute Genome Sequencing Center for Infectious Disease"/>
            <person name="Neafsey D."/>
            <person name="Cheeseman I."/>
            <person name="Volkman S."/>
            <person name="Adams J."/>
            <person name="Walker B."/>
            <person name="Young S.K."/>
            <person name="Zeng Q."/>
            <person name="Gargeya S."/>
            <person name="Fitzgerald M."/>
            <person name="Haas B."/>
            <person name="Abouelleil A."/>
            <person name="Alvarado L."/>
            <person name="Arachchi H.M."/>
            <person name="Berlin A.M."/>
            <person name="Chapman S.B."/>
            <person name="Dewar J."/>
            <person name="Goldberg J."/>
            <person name="Griggs A."/>
            <person name="Gujja S."/>
            <person name="Hansen M."/>
            <person name="Howarth C."/>
            <person name="Imamovic A."/>
            <person name="Larimer J."/>
            <person name="McCowan C."/>
            <person name="Murphy C."/>
            <person name="Neiman D."/>
            <person name="Pearson M."/>
            <person name="Priest M."/>
            <person name="Roberts A."/>
            <person name="Saif S."/>
            <person name="Shea T."/>
            <person name="Sisk P."/>
            <person name="Sykes S."/>
            <person name="Wortman J."/>
            <person name="Nusbaum C."/>
            <person name="Birren B."/>
        </authorList>
    </citation>
    <scope>NUCLEOTIDE SEQUENCE [LARGE SCALE GENOMIC DNA]</scope>
    <source>
        <strain evidence="3 4">NF135/5.C10</strain>
    </source>
</reference>
<evidence type="ECO:0000313" key="4">
    <source>
        <dbReference type="Proteomes" id="UP000019114"/>
    </source>
</evidence>
<keyword evidence="1" id="KW-0694">RNA-binding</keyword>
<sequence length="371" mass="44798">MEKYKFKNFFYYNNINSFDLTLLCSYVCYTNNLEDTSALDIFHKTIDFISSININDHFYSYDNGVFKINNKNYDKKSKNELFEKVNNEMNNMNTFLINSTYDIFKNKIYAFIELIEESKKAIYYLNKKNYFYLFITNNDSYPLNYEEELFFPFLGNNYILNYNFIIGHIKKTLIKALGDRLDDITYRLVSYEFMEKKNNKRNKQMSTLKNKYIQPNNTNHYNIHNDCNDNLKSDVHNNKKNKYSLLNTFQDVLINKDAITNKIKHDVIKKKMFLGVSFFIKTNNVIRYMDVSKYLYKPEKISTFKKFWKDKVTIRRFENNTIFEVLLWDTPGEHKQKENSTNEYSSKDINSLEEIKQCDDKKKKKKIKRER</sequence>
<evidence type="ECO:0000313" key="3">
    <source>
        <dbReference type="EMBL" id="ETW40065.1"/>
    </source>
</evidence>
<evidence type="ECO:0000259" key="2">
    <source>
        <dbReference type="Pfam" id="PF17404"/>
    </source>
</evidence>
<comment type="similarity">
    <text evidence="1">Belongs to the NRAP family.</text>
</comment>
<dbReference type="Proteomes" id="UP000019114">
    <property type="component" value="Unassembled WGS sequence"/>
</dbReference>
<dbReference type="Pfam" id="PF17404">
    <property type="entry name" value="Nrap_D3"/>
    <property type="match status" value="1"/>
</dbReference>
<dbReference type="GO" id="GO:0032545">
    <property type="term" value="C:CURI complex"/>
    <property type="evidence" value="ECO:0007669"/>
    <property type="project" value="TreeGrafter"/>
</dbReference>
<dbReference type="InterPro" id="IPR035368">
    <property type="entry name" value="Nrap_D3"/>
</dbReference>
<dbReference type="PANTHER" id="PTHR17972">
    <property type="entry name" value="NUCLEOLAR RNA-ASSOCIATED PROTEIN"/>
    <property type="match status" value="1"/>
</dbReference>
<dbReference type="AlphaFoldDB" id="W4IA99"/>